<evidence type="ECO:0000313" key="2">
    <source>
        <dbReference type="Proteomes" id="UP000029643"/>
    </source>
</evidence>
<dbReference type="GO" id="GO:0004519">
    <property type="term" value="F:endonuclease activity"/>
    <property type="evidence" value="ECO:0007669"/>
    <property type="project" value="UniProtKB-KW"/>
</dbReference>
<gene>
    <name evidence="1" type="ORF">JCM19274_566</name>
</gene>
<dbReference type="EMBL" id="BBNU01000010">
    <property type="protein sequence ID" value="GAL80276.1"/>
    <property type="molecule type" value="Genomic_DNA"/>
</dbReference>
<organism evidence="1 2">
    <name type="scientific">Algibacter lectus</name>
    <dbReference type="NCBI Taxonomy" id="221126"/>
    <lineage>
        <taxon>Bacteria</taxon>
        <taxon>Pseudomonadati</taxon>
        <taxon>Bacteroidota</taxon>
        <taxon>Flavobacteriia</taxon>
        <taxon>Flavobacteriales</taxon>
        <taxon>Flavobacteriaceae</taxon>
        <taxon>Algibacter</taxon>
    </lineage>
</organism>
<evidence type="ECO:0000313" key="1">
    <source>
        <dbReference type="EMBL" id="GAL80276.1"/>
    </source>
</evidence>
<protein>
    <submittedName>
        <fullName evidence="1">Predicted ATP-dependent endonuclease of the OLD family</fullName>
    </submittedName>
</protein>
<proteinExistence type="predicted"/>
<accession>A0A090WTC6</accession>
<comment type="caution">
    <text evidence="1">The sequence shown here is derived from an EMBL/GenBank/DDBJ whole genome shotgun (WGS) entry which is preliminary data.</text>
</comment>
<name>A0A090WTC6_9FLAO</name>
<dbReference type="AlphaFoldDB" id="A0A090WTC6"/>
<sequence>MYSVLKLIVEYESGIKIPATHNGLGYNNLIFMSLLLAKMQVKR</sequence>
<reference evidence="1 2" key="1">
    <citation type="journal article" date="2014" name="Genome Announc.">
        <title>Draft Genome Sequences of Marine Flavobacterium Algibacter lectus Strains SS8 and NR4.</title>
        <authorList>
            <person name="Takatani N."/>
            <person name="Nakanishi M."/>
            <person name="Meirelles P."/>
            <person name="Mino S."/>
            <person name="Suda W."/>
            <person name="Oshima K."/>
            <person name="Hattori M."/>
            <person name="Ohkuma M."/>
            <person name="Hosokawa M."/>
            <person name="Miyashita K."/>
            <person name="Thompson F.L."/>
            <person name="Niwa A."/>
            <person name="Sawabe T."/>
            <person name="Sawabe T."/>
        </authorList>
    </citation>
    <scope>NUCLEOTIDE SEQUENCE [LARGE SCALE GENOMIC DNA]</scope>
    <source>
        <strain evidence="2">JCM19274</strain>
    </source>
</reference>
<keyword evidence="1" id="KW-0540">Nuclease</keyword>
<dbReference type="Proteomes" id="UP000029643">
    <property type="component" value="Unassembled WGS sequence"/>
</dbReference>
<keyword evidence="1" id="KW-0255">Endonuclease</keyword>
<keyword evidence="1" id="KW-0378">Hydrolase</keyword>
<dbReference type="RefSeq" id="WP_262480779.1">
    <property type="nucleotide sequence ID" value="NZ_BBNU01000010.1"/>
</dbReference>